<protein>
    <submittedName>
        <fullName evidence="1">Uncharacterized protein</fullName>
    </submittedName>
</protein>
<organism evidence="1 2">
    <name type="scientific">Paenibacillus brasilensis</name>
    <dbReference type="NCBI Taxonomy" id="128574"/>
    <lineage>
        <taxon>Bacteria</taxon>
        <taxon>Bacillati</taxon>
        <taxon>Bacillota</taxon>
        <taxon>Bacilli</taxon>
        <taxon>Bacillales</taxon>
        <taxon>Paenibacillaceae</taxon>
        <taxon>Paenibacillus</taxon>
    </lineage>
</organism>
<keyword evidence="2" id="KW-1185">Reference proteome</keyword>
<gene>
    <name evidence="1" type="ORF">QOZ95_001942</name>
</gene>
<accession>A0ABU0KYW6</accession>
<name>A0ABU0KYW6_9BACL</name>
<reference evidence="1 2" key="1">
    <citation type="submission" date="2023-07" db="EMBL/GenBank/DDBJ databases">
        <title>Genomic Encyclopedia of Type Strains, Phase IV (KMG-IV): sequencing the most valuable type-strain genomes for metagenomic binning, comparative biology and taxonomic classification.</title>
        <authorList>
            <person name="Goeker M."/>
        </authorList>
    </citation>
    <scope>NUCLEOTIDE SEQUENCE [LARGE SCALE GENOMIC DNA]</scope>
    <source>
        <strain evidence="1 2">DSM 14914</strain>
    </source>
</reference>
<dbReference type="EMBL" id="JAUSWA010000009">
    <property type="protein sequence ID" value="MDQ0493780.1"/>
    <property type="molecule type" value="Genomic_DNA"/>
</dbReference>
<evidence type="ECO:0000313" key="1">
    <source>
        <dbReference type="EMBL" id="MDQ0493780.1"/>
    </source>
</evidence>
<comment type="caution">
    <text evidence="1">The sequence shown here is derived from an EMBL/GenBank/DDBJ whole genome shotgun (WGS) entry which is preliminary data.</text>
</comment>
<sequence>MNRHAGIVAETTSANYTGLTAKLTIPSSIHVNDGYVDWYMGIGKSAIEAGISYKAGVGFKVFINGVVDADKEGVRSKPVSFLSPGQTVDMKLVYNHGTKKATLYINSKPIDWATEVTATADALKRLSTYNTVKLVHGVEDSGFNTFSQATYSSPQLRMDTAGTQYKAWTSSLSTTVPRVLGDAGSADRLYILQKFPMETRLDQA</sequence>
<proteinExistence type="predicted"/>
<dbReference type="RefSeq" id="WP_152380153.1">
    <property type="nucleotide sequence ID" value="NZ_CP045298.1"/>
</dbReference>
<evidence type="ECO:0000313" key="2">
    <source>
        <dbReference type="Proteomes" id="UP001242811"/>
    </source>
</evidence>
<dbReference type="Proteomes" id="UP001242811">
    <property type="component" value="Unassembled WGS sequence"/>
</dbReference>